<keyword evidence="2" id="KW-1185">Reference proteome</keyword>
<name>A0AAI8VUR3_9PEZI</name>
<dbReference type="Proteomes" id="UP001295740">
    <property type="component" value="Unassembled WGS sequence"/>
</dbReference>
<gene>
    <name evidence="1" type="ORF">KHLLAP_LOCUS11925</name>
</gene>
<dbReference type="AlphaFoldDB" id="A0AAI8VUR3"/>
<comment type="caution">
    <text evidence="1">The sequence shown here is derived from an EMBL/GenBank/DDBJ whole genome shotgun (WGS) entry which is preliminary data.</text>
</comment>
<evidence type="ECO:0000313" key="1">
    <source>
        <dbReference type="EMBL" id="CAJ2511457.1"/>
    </source>
</evidence>
<accession>A0AAI8VUR3</accession>
<organism evidence="1 2">
    <name type="scientific">Anthostomella pinea</name>
    <dbReference type="NCBI Taxonomy" id="933095"/>
    <lineage>
        <taxon>Eukaryota</taxon>
        <taxon>Fungi</taxon>
        <taxon>Dikarya</taxon>
        <taxon>Ascomycota</taxon>
        <taxon>Pezizomycotina</taxon>
        <taxon>Sordariomycetes</taxon>
        <taxon>Xylariomycetidae</taxon>
        <taxon>Xylariales</taxon>
        <taxon>Xylariaceae</taxon>
        <taxon>Anthostomella</taxon>
    </lineage>
</organism>
<evidence type="ECO:0000313" key="2">
    <source>
        <dbReference type="Proteomes" id="UP001295740"/>
    </source>
</evidence>
<dbReference type="EMBL" id="CAUWAG010000018">
    <property type="protein sequence ID" value="CAJ2511457.1"/>
    <property type="molecule type" value="Genomic_DNA"/>
</dbReference>
<reference evidence="1" key="1">
    <citation type="submission" date="2023-10" db="EMBL/GenBank/DDBJ databases">
        <authorList>
            <person name="Hackl T."/>
        </authorList>
    </citation>
    <scope>NUCLEOTIDE SEQUENCE</scope>
</reference>
<proteinExistence type="predicted"/>
<sequence length="82" mass="9084">MEPGTILAVVQLVSSVIKLSRHITFEFFGPDTAPGKLRALNERLQSFNTLLGDILKDPRAPDKLSRAAYPDSISVLKTLKEF</sequence>
<protein>
    <submittedName>
        <fullName evidence="1">Uu.00g070820.m01.CDS01</fullName>
    </submittedName>
</protein>